<dbReference type="SUPFAM" id="SSF56784">
    <property type="entry name" value="HAD-like"/>
    <property type="match status" value="1"/>
</dbReference>
<keyword evidence="2" id="KW-1185">Reference proteome</keyword>
<protein>
    <recommendedName>
        <fullName evidence="3">HAD family hydrolase</fullName>
    </recommendedName>
</protein>
<name>A0A229RR34_AMYAL</name>
<dbReference type="OrthoDB" id="9800058at2"/>
<gene>
    <name evidence="1" type="ORF">CFP75_20615</name>
</gene>
<sequence length="211" mass="22121">MPITLTLPDGAFLSCRAVLFDLDGVLVDSMPTIVAQLREWATGRGLEPDRVVEQSHGRGNLDLVRLVAPDLDAEREARLMEEREVDDVDGITARPGARAALDALPPSAWAVVTSGNNRVARARLRVTNLPVPGVLVSADDVRKSKPDPEGYLAAAAGLGVDPRECVVFEDAPAGIAAARAGGMQVVGVLGTVAQLDVEHTVPDLAAVGVKP</sequence>
<dbReference type="SFLD" id="SFLDG01129">
    <property type="entry name" value="C1.5:_HAD__Beta-PGM__Phosphata"/>
    <property type="match status" value="1"/>
</dbReference>
<dbReference type="Gene3D" id="3.40.50.1000">
    <property type="entry name" value="HAD superfamily/HAD-like"/>
    <property type="match status" value="1"/>
</dbReference>
<dbReference type="Gene3D" id="1.10.150.240">
    <property type="entry name" value="Putative phosphatase, domain 2"/>
    <property type="match status" value="1"/>
</dbReference>
<dbReference type="RefSeq" id="WP_020636066.1">
    <property type="nucleotide sequence ID" value="NZ_KB913032.1"/>
</dbReference>
<dbReference type="Proteomes" id="UP000215563">
    <property type="component" value="Unassembled WGS sequence"/>
</dbReference>
<comment type="caution">
    <text evidence="1">The sequence shown here is derived from an EMBL/GenBank/DDBJ whole genome shotgun (WGS) entry which is preliminary data.</text>
</comment>
<dbReference type="PANTHER" id="PTHR43481:SF4">
    <property type="entry name" value="GLYCEROL-1-PHOSPHATE PHOSPHOHYDROLASE 1-RELATED"/>
    <property type="match status" value="1"/>
</dbReference>
<dbReference type="InterPro" id="IPR006439">
    <property type="entry name" value="HAD-SF_hydro_IA"/>
</dbReference>
<evidence type="ECO:0000313" key="2">
    <source>
        <dbReference type="Proteomes" id="UP000215563"/>
    </source>
</evidence>
<reference evidence="1 2" key="1">
    <citation type="submission" date="2017-07" db="EMBL/GenBank/DDBJ databases">
        <title>Amycolatopsis alba DSM 44262 Genome sequencing and assembly.</title>
        <authorList>
            <person name="Kaur N."/>
            <person name="Mayilraj S."/>
        </authorList>
    </citation>
    <scope>NUCLEOTIDE SEQUENCE [LARGE SCALE GENOMIC DNA]</scope>
    <source>
        <strain evidence="1 2">DSM 44262</strain>
    </source>
</reference>
<dbReference type="InterPro" id="IPR023214">
    <property type="entry name" value="HAD_sf"/>
</dbReference>
<proteinExistence type="predicted"/>
<dbReference type="AlphaFoldDB" id="A0A229RR34"/>
<dbReference type="SFLD" id="SFLDS00003">
    <property type="entry name" value="Haloacid_Dehalogenase"/>
    <property type="match status" value="1"/>
</dbReference>
<dbReference type="NCBIfam" id="TIGR01509">
    <property type="entry name" value="HAD-SF-IA-v3"/>
    <property type="match status" value="1"/>
</dbReference>
<evidence type="ECO:0008006" key="3">
    <source>
        <dbReference type="Google" id="ProtNLM"/>
    </source>
</evidence>
<dbReference type="InterPro" id="IPR036412">
    <property type="entry name" value="HAD-like_sf"/>
</dbReference>
<dbReference type="EMBL" id="NMQU01000057">
    <property type="protein sequence ID" value="OXM48864.1"/>
    <property type="molecule type" value="Genomic_DNA"/>
</dbReference>
<organism evidence="1 2">
    <name type="scientific">Amycolatopsis alba DSM 44262</name>
    <dbReference type="NCBI Taxonomy" id="1125972"/>
    <lineage>
        <taxon>Bacteria</taxon>
        <taxon>Bacillati</taxon>
        <taxon>Actinomycetota</taxon>
        <taxon>Actinomycetes</taxon>
        <taxon>Pseudonocardiales</taxon>
        <taxon>Pseudonocardiaceae</taxon>
        <taxon>Amycolatopsis</taxon>
    </lineage>
</organism>
<accession>A0A229RR34</accession>
<dbReference type="PRINTS" id="PR00413">
    <property type="entry name" value="HADHALOGNASE"/>
</dbReference>
<evidence type="ECO:0000313" key="1">
    <source>
        <dbReference type="EMBL" id="OXM48864.1"/>
    </source>
</evidence>
<dbReference type="Pfam" id="PF00702">
    <property type="entry name" value="Hydrolase"/>
    <property type="match status" value="1"/>
</dbReference>
<dbReference type="PANTHER" id="PTHR43481">
    <property type="entry name" value="FRUCTOSE-1-PHOSPHATE PHOSPHATASE"/>
    <property type="match status" value="1"/>
</dbReference>
<dbReference type="InterPro" id="IPR051806">
    <property type="entry name" value="HAD-like_SPP"/>
</dbReference>
<dbReference type="InterPro" id="IPR023198">
    <property type="entry name" value="PGP-like_dom2"/>
</dbReference>
<dbReference type="GO" id="GO:0050308">
    <property type="term" value="F:sugar-phosphatase activity"/>
    <property type="evidence" value="ECO:0007669"/>
    <property type="project" value="TreeGrafter"/>
</dbReference>